<comment type="caution">
    <text evidence="1">The sequence shown here is derived from an EMBL/GenBank/DDBJ whole genome shotgun (WGS) entry which is preliminary data.</text>
</comment>
<name>A0ABS5EA76_9PROT</name>
<dbReference type="InterPro" id="IPR016161">
    <property type="entry name" value="Ald_DH/histidinol_DH"/>
</dbReference>
<evidence type="ECO:0000313" key="1">
    <source>
        <dbReference type="EMBL" id="MBR0560802.1"/>
    </source>
</evidence>
<accession>A0ABS5EA76</accession>
<reference evidence="1 2" key="1">
    <citation type="submission" date="2021-04" db="EMBL/GenBank/DDBJ databases">
        <title>The complete genome sequence of Neokomagataea sp. TBRC 2177.</title>
        <authorList>
            <person name="Charoenyingcharoen P."/>
            <person name="Yukphan P."/>
        </authorList>
    </citation>
    <scope>NUCLEOTIDE SEQUENCE [LARGE SCALE GENOMIC DNA]</scope>
    <source>
        <strain evidence="1 2">TBRC 2177</strain>
    </source>
</reference>
<dbReference type="Proteomes" id="UP000677812">
    <property type="component" value="Unassembled WGS sequence"/>
</dbReference>
<dbReference type="SUPFAM" id="SSF53720">
    <property type="entry name" value="ALDH-like"/>
    <property type="match status" value="1"/>
</dbReference>
<protein>
    <submittedName>
        <fullName evidence="1">Uncharacterized protein</fullName>
    </submittedName>
</protein>
<gene>
    <name evidence="1" type="ORF">KB213_12210</name>
</gene>
<evidence type="ECO:0000313" key="2">
    <source>
        <dbReference type="Proteomes" id="UP000677812"/>
    </source>
</evidence>
<organism evidence="1 2">
    <name type="scientific">Neokomagataea anthophila</name>
    <dbReference type="NCBI Taxonomy" id="2826925"/>
    <lineage>
        <taxon>Bacteria</taxon>
        <taxon>Pseudomonadati</taxon>
        <taxon>Pseudomonadota</taxon>
        <taxon>Alphaproteobacteria</taxon>
        <taxon>Acetobacterales</taxon>
        <taxon>Acetobacteraceae</taxon>
        <taxon>Neokomagataea</taxon>
    </lineage>
</organism>
<sequence length="74" mass="8296">MEAATQPTADTSDKLAITKDRVKAWHACSDGYRWFLGRFPQGGQFVESKTTQWRNVVNPATQEVLARVPFATPD</sequence>
<dbReference type="RefSeq" id="WP_211683519.1">
    <property type="nucleotide sequence ID" value="NZ_JAGRQH010000100.1"/>
</dbReference>
<proteinExistence type="predicted"/>
<feature type="non-terminal residue" evidence="1">
    <location>
        <position position="74"/>
    </location>
</feature>
<dbReference type="EMBL" id="JAGRQH010000100">
    <property type="protein sequence ID" value="MBR0560802.1"/>
    <property type="molecule type" value="Genomic_DNA"/>
</dbReference>
<keyword evidence="2" id="KW-1185">Reference proteome</keyword>